<proteinExistence type="predicted"/>
<evidence type="ECO:0000313" key="2">
    <source>
        <dbReference type="EMBL" id="GAI20156.1"/>
    </source>
</evidence>
<reference evidence="2" key="1">
    <citation type="journal article" date="2014" name="Front. Microbiol.">
        <title>High frequency of phylogenetically diverse reductive dehalogenase-homologous genes in deep subseafloor sedimentary metagenomes.</title>
        <authorList>
            <person name="Kawai M."/>
            <person name="Futagami T."/>
            <person name="Toyoda A."/>
            <person name="Takaki Y."/>
            <person name="Nishi S."/>
            <person name="Hori S."/>
            <person name="Arai W."/>
            <person name="Tsubouchi T."/>
            <person name="Morono Y."/>
            <person name="Uchiyama I."/>
            <person name="Ito T."/>
            <person name="Fujiyama A."/>
            <person name="Inagaki F."/>
            <person name="Takami H."/>
        </authorList>
    </citation>
    <scope>NUCLEOTIDE SEQUENCE</scope>
    <source>
        <strain evidence="2">Expedition CK06-06</strain>
    </source>
</reference>
<gene>
    <name evidence="2" type="ORF">S06H3_31232</name>
</gene>
<dbReference type="SUPFAM" id="SSF52540">
    <property type="entry name" value="P-loop containing nucleoside triphosphate hydrolases"/>
    <property type="match status" value="1"/>
</dbReference>
<dbReference type="Pfam" id="PF13173">
    <property type="entry name" value="AAA_14"/>
    <property type="match status" value="1"/>
</dbReference>
<dbReference type="Gene3D" id="3.40.50.300">
    <property type="entry name" value="P-loop containing nucleotide triphosphate hydrolases"/>
    <property type="match status" value="1"/>
</dbReference>
<dbReference type="AlphaFoldDB" id="X1MQ47"/>
<feature type="domain" description="AAA" evidence="1">
    <location>
        <begin position="21"/>
        <end position="64"/>
    </location>
</feature>
<dbReference type="PANTHER" id="PTHR33295:SF18">
    <property type="entry name" value="AAA+ ATPASE DOMAIN-CONTAINING PROTEIN"/>
    <property type="match status" value="1"/>
</dbReference>
<comment type="caution">
    <text evidence="2">The sequence shown here is derived from an EMBL/GenBank/DDBJ whole genome shotgun (WGS) entry which is preliminary data.</text>
</comment>
<protein>
    <recommendedName>
        <fullName evidence="1">AAA domain-containing protein</fullName>
    </recommendedName>
</protein>
<dbReference type="EMBL" id="BARV01018470">
    <property type="protein sequence ID" value="GAI20156.1"/>
    <property type="molecule type" value="Genomic_DNA"/>
</dbReference>
<organism evidence="2">
    <name type="scientific">marine sediment metagenome</name>
    <dbReference type="NCBI Taxonomy" id="412755"/>
    <lineage>
        <taxon>unclassified sequences</taxon>
        <taxon>metagenomes</taxon>
        <taxon>ecological metagenomes</taxon>
    </lineage>
</organism>
<dbReference type="InterPro" id="IPR027417">
    <property type="entry name" value="P-loop_NTPase"/>
</dbReference>
<dbReference type="PANTHER" id="PTHR33295">
    <property type="entry name" value="ATPASE"/>
    <property type="match status" value="1"/>
</dbReference>
<name>X1MQ47_9ZZZZ</name>
<accession>X1MQ47</accession>
<feature type="non-terminal residue" evidence="2">
    <location>
        <position position="66"/>
    </location>
</feature>
<sequence length="66" mass="7785">MVLNFIKRKILPHISNFLNYKEAIVIYGARQVGKTTIMKMLIKQLKDNNIPDEAIFYFDLEDLEIL</sequence>
<evidence type="ECO:0000259" key="1">
    <source>
        <dbReference type="Pfam" id="PF13173"/>
    </source>
</evidence>
<dbReference type="InterPro" id="IPR041682">
    <property type="entry name" value="AAA_14"/>
</dbReference>